<dbReference type="InterPro" id="IPR050109">
    <property type="entry name" value="HTH-type_TetR-like_transc_reg"/>
</dbReference>
<dbReference type="GO" id="GO:0003700">
    <property type="term" value="F:DNA-binding transcription factor activity"/>
    <property type="evidence" value="ECO:0007669"/>
    <property type="project" value="TreeGrafter"/>
</dbReference>
<evidence type="ECO:0000256" key="4">
    <source>
        <dbReference type="PROSITE-ProRule" id="PRU00335"/>
    </source>
</evidence>
<evidence type="ECO:0000256" key="1">
    <source>
        <dbReference type="ARBA" id="ARBA00023015"/>
    </source>
</evidence>
<dbReference type="Pfam" id="PF00440">
    <property type="entry name" value="TetR_N"/>
    <property type="match status" value="1"/>
</dbReference>
<dbReference type="InterPro" id="IPR036271">
    <property type="entry name" value="Tet_transcr_reg_TetR-rel_C_sf"/>
</dbReference>
<dbReference type="GO" id="GO:0000976">
    <property type="term" value="F:transcription cis-regulatory region binding"/>
    <property type="evidence" value="ECO:0007669"/>
    <property type="project" value="TreeGrafter"/>
</dbReference>
<dbReference type="InterPro" id="IPR009057">
    <property type="entry name" value="Homeodomain-like_sf"/>
</dbReference>
<evidence type="ECO:0000313" key="7">
    <source>
        <dbReference type="Proteomes" id="UP000249341"/>
    </source>
</evidence>
<name>A0A327Z1X3_9ACTN</name>
<keyword evidence="2 4" id="KW-0238">DNA-binding</keyword>
<dbReference type="SUPFAM" id="SSF48498">
    <property type="entry name" value="Tetracyclin repressor-like, C-terminal domain"/>
    <property type="match status" value="1"/>
</dbReference>
<keyword evidence="7" id="KW-1185">Reference proteome</keyword>
<evidence type="ECO:0000313" key="6">
    <source>
        <dbReference type="EMBL" id="RAK28445.1"/>
    </source>
</evidence>
<evidence type="ECO:0000259" key="5">
    <source>
        <dbReference type="PROSITE" id="PS50977"/>
    </source>
</evidence>
<evidence type="ECO:0000256" key="3">
    <source>
        <dbReference type="ARBA" id="ARBA00023163"/>
    </source>
</evidence>
<protein>
    <submittedName>
        <fullName evidence="6">TetR family transcriptional regulator</fullName>
    </submittedName>
</protein>
<dbReference type="Proteomes" id="UP000249341">
    <property type="component" value="Unassembled WGS sequence"/>
</dbReference>
<dbReference type="AlphaFoldDB" id="A0A327Z1X3"/>
<dbReference type="PROSITE" id="PS50977">
    <property type="entry name" value="HTH_TETR_2"/>
    <property type="match status" value="1"/>
</dbReference>
<feature type="domain" description="HTH tetR-type" evidence="5">
    <location>
        <begin position="18"/>
        <end position="78"/>
    </location>
</feature>
<dbReference type="PANTHER" id="PTHR30055">
    <property type="entry name" value="HTH-TYPE TRANSCRIPTIONAL REGULATOR RUTR"/>
    <property type="match status" value="1"/>
</dbReference>
<comment type="caution">
    <text evidence="6">The sequence shown here is derived from an EMBL/GenBank/DDBJ whole genome shotgun (WGS) entry which is preliminary data.</text>
</comment>
<accession>A0A327Z1X3</accession>
<dbReference type="PANTHER" id="PTHR30055:SF234">
    <property type="entry name" value="HTH-TYPE TRANSCRIPTIONAL REGULATOR BETI"/>
    <property type="match status" value="1"/>
</dbReference>
<keyword evidence="3" id="KW-0804">Transcription</keyword>
<dbReference type="OrthoDB" id="7505659at2"/>
<sequence>MTSTDETEARRKVRLSPEVRREQIIRQATRLISGSGFNAVSLADVGEACGIRKQSVLHYFPSMNQLLLAVLEHRDAQDFVTAGEEPMPEPTPAAARQYFTRIFERNINQREIIRLYYILGAEALSPTHPAHDYFTQRSRQATAELEMALAWKADPGVAAVELLAFWQGLEIEWLRNPDLDPLAVWAAFCHRFFA</sequence>
<reference evidence="6 7" key="1">
    <citation type="submission" date="2018-06" db="EMBL/GenBank/DDBJ databases">
        <title>Genomic Encyclopedia of Type Strains, Phase III (KMG-III): the genomes of soil and plant-associated and newly described type strains.</title>
        <authorList>
            <person name="Whitman W."/>
        </authorList>
    </citation>
    <scope>NUCLEOTIDE SEQUENCE [LARGE SCALE GENOMIC DNA]</scope>
    <source>
        <strain evidence="6 7">CGMCC 4.7090</strain>
    </source>
</reference>
<proteinExistence type="predicted"/>
<dbReference type="SUPFAM" id="SSF46689">
    <property type="entry name" value="Homeodomain-like"/>
    <property type="match status" value="1"/>
</dbReference>
<dbReference type="RefSeq" id="WP_111653502.1">
    <property type="nucleotide sequence ID" value="NZ_JACHWI010000002.1"/>
</dbReference>
<keyword evidence="1" id="KW-0805">Transcription regulation</keyword>
<dbReference type="InterPro" id="IPR001647">
    <property type="entry name" value="HTH_TetR"/>
</dbReference>
<organism evidence="6 7">
    <name type="scientific">Actinoplanes lutulentus</name>
    <dbReference type="NCBI Taxonomy" id="1287878"/>
    <lineage>
        <taxon>Bacteria</taxon>
        <taxon>Bacillati</taxon>
        <taxon>Actinomycetota</taxon>
        <taxon>Actinomycetes</taxon>
        <taxon>Micromonosporales</taxon>
        <taxon>Micromonosporaceae</taxon>
        <taxon>Actinoplanes</taxon>
    </lineage>
</organism>
<gene>
    <name evidence="6" type="ORF">B0I29_120213</name>
</gene>
<feature type="DNA-binding region" description="H-T-H motif" evidence="4">
    <location>
        <begin position="41"/>
        <end position="60"/>
    </location>
</feature>
<evidence type="ECO:0000256" key="2">
    <source>
        <dbReference type="ARBA" id="ARBA00023125"/>
    </source>
</evidence>
<dbReference type="Gene3D" id="1.10.357.10">
    <property type="entry name" value="Tetracycline Repressor, domain 2"/>
    <property type="match status" value="1"/>
</dbReference>
<dbReference type="EMBL" id="QLMJ01000020">
    <property type="protein sequence ID" value="RAK28445.1"/>
    <property type="molecule type" value="Genomic_DNA"/>
</dbReference>